<evidence type="ECO:0000256" key="3">
    <source>
        <dbReference type="ARBA" id="ARBA00023098"/>
    </source>
</evidence>
<dbReference type="SUPFAM" id="SSF53474">
    <property type="entry name" value="alpha/beta-Hydrolases"/>
    <property type="match status" value="1"/>
</dbReference>
<dbReference type="PANTHER" id="PTHR10272">
    <property type="entry name" value="PLATELET-ACTIVATING FACTOR ACETYLHYDROLASE"/>
    <property type="match status" value="1"/>
</dbReference>
<reference evidence="5 8" key="3">
    <citation type="submission" date="2016-10" db="EMBL/GenBank/DDBJ databases">
        <title>Genome sequence of Nocardia seriolae strain EM150506, isolated from Anguila japonica.</title>
        <authorList>
            <person name="Han H.-J."/>
        </authorList>
    </citation>
    <scope>NUCLEOTIDE SEQUENCE [LARGE SCALE GENOMIC DNA]</scope>
    <source>
        <strain evidence="5 8">EM150506</strain>
    </source>
</reference>
<dbReference type="GeneID" id="93370634"/>
<feature type="chain" id="PRO_5014509351" description="Platelet-activating factor acetylhydrolase" evidence="4">
    <location>
        <begin position="26"/>
        <end position="389"/>
    </location>
</feature>
<reference evidence="6 7" key="2">
    <citation type="journal article" date="2016" name="Genome Announc.">
        <title>Draft Genome Sequence of Erythromycin- and Oxytetracycline-Sensitive Nocardia seriolae Strain U-1 (NBRC 110359).</title>
        <authorList>
            <person name="Imajoh M."/>
            <person name="Sukeda M."/>
            <person name="Shimizu M."/>
            <person name="Yamane J."/>
            <person name="Ohnishi K."/>
            <person name="Oshima S."/>
        </authorList>
    </citation>
    <scope>NUCLEOTIDE SEQUENCE [LARGE SCALE GENOMIC DNA]</scope>
    <source>
        <strain evidence="6 7">U-1</strain>
    </source>
</reference>
<evidence type="ECO:0000256" key="2">
    <source>
        <dbReference type="ARBA" id="ARBA00022963"/>
    </source>
</evidence>
<sequence length="389" mass="41282">MIARLIATAATAATLLTVTGSAAHAGPIGITVLPRPSGQIPVGTTTLHLVDGNRPDPFHPDRSRELMVSVFYPAADVEHYLRAHYVSSQLVPALEQQIGVELPGLLTNSYSDAPALAGGGYPVILYSPGAGVTRLLGTGLAEDLASRGYVVVTIDHTYETAPAVEFPGGRLAQFESQPEGFAPALRQRYIDARLPDVGFVLDSLTVLAQGGNPDAEQRALPAGLEHALDLAHVGMVGHSSGGYTAVEALHDDRRIGAAVDLDGQLGVDRDFGRAATAGVDRPVLVLTSQQIEEVGDARPSLDAFFGVGTGWKRQLSLRDSAHYDFTDRPLLIPDAAHPVDRRNIGVIPAARGANLVHGYVAALFDKFLRARTDTLLDRAPTDPEIIVLR</sequence>
<evidence type="ECO:0000256" key="1">
    <source>
        <dbReference type="ARBA" id="ARBA00022801"/>
    </source>
</evidence>
<dbReference type="KEGG" id="nsr:NS506_01480"/>
<dbReference type="Gene3D" id="3.40.50.1820">
    <property type="entry name" value="alpha/beta hydrolase"/>
    <property type="match status" value="1"/>
</dbReference>
<evidence type="ECO:0000256" key="4">
    <source>
        <dbReference type="SAM" id="SignalP"/>
    </source>
</evidence>
<proteinExistence type="predicted"/>
<evidence type="ECO:0000313" key="7">
    <source>
        <dbReference type="Proteomes" id="UP000037179"/>
    </source>
</evidence>
<dbReference type="EMBL" id="BBYQ01000002">
    <property type="protein sequence ID" value="GAP26091.1"/>
    <property type="molecule type" value="Genomic_DNA"/>
</dbReference>
<evidence type="ECO:0000313" key="8">
    <source>
        <dbReference type="Proteomes" id="UP000180166"/>
    </source>
</evidence>
<dbReference type="Proteomes" id="UP000180166">
    <property type="component" value="Chromosome"/>
</dbReference>
<keyword evidence="1" id="KW-0378">Hydrolase</keyword>
<dbReference type="AlphaFoldDB" id="A0A0B8N310"/>
<gene>
    <name evidence="5" type="ORF">NS506_01480</name>
    <name evidence="6" type="ORF">NSK11_contig00002-0036</name>
</gene>
<dbReference type="OrthoDB" id="569821at2"/>
<dbReference type="RefSeq" id="WP_033085716.1">
    <property type="nucleotide sequence ID" value="NZ_AP017900.1"/>
</dbReference>
<keyword evidence="7" id="KW-1185">Reference proteome</keyword>
<protein>
    <recommendedName>
        <fullName evidence="9">Platelet-activating factor acetylhydrolase</fullName>
    </recommendedName>
</protein>
<organism evidence="6 7">
    <name type="scientific">Nocardia seriolae</name>
    <dbReference type="NCBI Taxonomy" id="37332"/>
    <lineage>
        <taxon>Bacteria</taxon>
        <taxon>Bacillati</taxon>
        <taxon>Actinomycetota</taxon>
        <taxon>Actinomycetes</taxon>
        <taxon>Mycobacteriales</taxon>
        <taxon>Nocardiaceae</taxon>
        <taxon>Nocardia</taxon>
    </lineage>
</organism>
<feature type="signal peptide" evidence="4">
    <location>
        <begin position="1"/>
        <end position="25"/>
    </location>
</feature>
<evidence type="ECO:0008006" key="9">
    <source>
        <dbReference type="Google" id="ProtNLM"/>
    </source>
</evidence>
<dbReference type="InterPro" id="IPR029058">
    <property type="entry name" value="AB_hydrolase_fold"/>
</dbReference>
<keyword evidence="4" id="KW-0732">Signal</keyword>
<dbReference type="PANTHER" id="PTHR10272:SF0">
    <property type="entry name" value="PLATELET-ACTIVATING FACTOR ACETYLHYDROLASE"/>
    <property type="match status" value="1"/>
</dbReference>
<reference evidence="7" key="1">
    <citation type="submission" date="2015-07" db="EMBL/GenBank/DDBJ databases">
        <title>Nocardia seriolae U-1 whole genome shotgun sequence.</title>
        <authorList>
            <person name="Imajoh M."/>
            <person name="Fukumoto Y."/>
            <person name="Sukeda M."/>
            <person name="Yamane J."/>
            <person name="Yamasaki K."/>
            <person name="Shimizu M."/>
            <person name="Ohnishi K."/>
            <person name="Oshima S."/>
        </authorList>
    </citation>
    <scope>NUCLEOTIDE SEQUENCE [LARGE SCALE GENOMIC DNA]</scope>
    <source>
        <strain evidence="7">U-1</strain>
    </source>
</reference>
<dbReference type="EMBL" id="CP017839">
    <property type="protein sequence ID" value="APA95551.1"/>
    <property type="molecule type" value="Genomic_DNA"/>
</dbReference>
<dbReference type="GO" id="GO:0003847">
    <property type="term" value="F:1-alkyl-2-acetylglycerophosphocholine esterase activity"/>
    <property type="evidence" value="ECO:0007669"/>
    <property type="project" value="TreeGrafter"/>
</dbReference>
<keyword evidence="2" id="KW-0442">Lipid degradation</keyword>
<dbReference type="GO" id="GO:0016042">
    <property type="term" value="P:lipid catabolic process"/>
    <property type="evidence" value="ECO:0007669"/>
    <property type="project" value="UniProtKB-KW"/>
</dbReference>
<name>A0A0B8N310_9NOCA</name>
<accession>A0A0B8N310</accession>
<evidence type="ECO:0000313" key="5">
    <source>
        <dbReference type="EMBL" id="APA95551.1"/>
    </source>
</evidence>
<evidence type="ECO:0000313" key="6">
    <source>
        <dbReference type="EMBL" id="GAP26091.1"/>
    </source>
</evidence>
<keyword evidence="3" id="KW-0443">Lipid metabolism</keyword>
<dbReference type="Pfam" id="PF03403">
    <property type="entry name" value="PAF-AH_p_II"/>
    <property type="match status" value="1"/>
</dbReference>
<dbReference type="Proteomes" id="UP000037179">
    <property type="component" value="Unassembled WGS sequence"/>
</dbReference>